<evidence type="ECO:0000256" key="1">
    <source>
        <dbReference type="SAM" id="SignalP"/>
    </source>
</evidence>
<evidence type="ECO:0000259" key="2">
    <source>
        <dbReference type="Pfam" id="PF14771"/>
    </source>
</evidence>
<dbReference type="Pfam" id="PF14771">
    <property type="entry name" value="DUF4476"/>
    <property type="match status" value="2"/>
</dbReference>
<feature type="chain" id="PRO_5037655968" evidence="1">
    <location>
        <begin position="23"/>
        <end position="235"/>
    </location>
</feature>
<feature type="signal peptide" evidence="1">
    <location>
        <begin position="1"/>
        <end position="22"/>
    </location>
</feature>
<reference evidence="3" key="1">
    <citation type="submission" date="2021-02" db="EMBL/GenBank/DDBJ databases">
        <title>Fulvivirga sp. S481 isolated from sea water.</title>
        <authorList>
            <person name="Bae S.S."/>
            <person name="Baek K."/>
        </authorList>
    </citation>
    <scope>NUCLEOTIDE SEQUENCE</scope>
    <source>
        <strain evidence="3">S481</strain>
    </source>
</reference>
<keyword evidence="1" id="KW-0732">Signal</keyword>
<dbReference type="EMBL" id="CP070608">
    <property type="protein sequence ID" value="QSE96516.1"/>
    <property type="molecule type" value="Genomic_DNA"/>
</dbReference>
<evidence type="ECO:0000313" key="4">
    <source>
        <dbReference type="Proteomes" id="UP000662783"/>
    </source>
</evidence>
<organism evidence="3 4">
    <name type="scientific">Fulvivirga lutea</name>
    <dbReference type="NCBI Taxonomy" id="2810512"/>
    <lineage>
        <taxon>Bacteria</taxon>
        <taxon>Pseudomonadati</taxon>
        <taxon>Bacteroidota</taxon>
        <taxon>Cytophagia</taxon>
        <taxon>Cytophagales</taxon>
        <taxon>Fulvivirgaceae</taxon>
        <taxon>Fulvivirga</taxon>
    </lineage>
</organism>
<sequence>MRHVILSLLLICSIATITTANHCIQPLPEHQFNQLRNSLKPSRSEQFRMNEVLNLVNNYCFNSAQIQSLLFHVQTDHSRITIGKAAFSGVADPHNFYMVYDAFNSFSMAFRLHDIVHNQLIAPIVTPPPVIIQDPVIICEPTPDDFAHILRTIRNESFANDKLSALHLIAPNYCFTVNQIGQIMDAFHFSGGKLSAAKALYDNAIDQHNYYRLVDKIVFRSDKEELRRYINDRRF</sequence>
<feature type="domain" description="DUF4476" evidence="2">
    <location>
        <begin position="142"/>
        <end position="230"/>
    </location>
</feature>
<dbReference type="InterPro" id="IPR028011">
    <property type="entry name" value="DUF4476"/>
</dbReference>
<proteinExistence type="predicted"/>
<name>A0A974ZZU0_9BACT</name>
<dbReference type="AlphaFoldDB" id="A0A974ZZU0"/>
<dbReference type="RefSeq" id="WP_205721032.1">
    <property type="nucleotide sequence ID" value="NZ_CP070608.1"/>
</dbReference>
<evidence type="ECO:0000313" key="3">
    <source>
        <dbReference type="EMBL" id="QSE96516.1"/>
    </source>
</evidence>
<accession>A0A974ZZU0</accession>
<dbReference type="KEGG" id="fuv:JR347_13015"/>
<protein>
    <submittedName>
        <fullName evidence="3">DUF4476 domain-containing protein</fullName>
    </submittedName>
</protein>
<keyword evidence="4" id="KW-1185">Reference proteome</keyword>
<feature type="domain" description="DUF4476" evidence="2">
    <location>
        <begin position="29"/>
        <end position="105"/>
    </location>
</feature>
<dbReference type="Proteomes" id="UP000662783">
    <property type="component" value="Chromosome"/>
</dbReference>
<gene>
    <name evidence="3" type="ORF">JR347_13015</name>
</gene>